<dbReference type="STRING" id="1317117.ATO7_05670"/>
<dbReference type="InterPro" id="IPR013852">
    <property type="entry name" value="Transl_elong_P/YeiP_CS"/>
</dbReference>
<proteinExistence type="inferred from homology"/>
<sequence>MPKAAELKSGMVVDIDGKPYIVRQVQAHNPTARGASTLYKVRLNHAQSGQKLDQTFKGDDMLTDVDFRRRQVQYLYQDADGYTFMDVADYSQFTLGAEQLENVTPFLIDNAEGYTALIVEEVCVGVEPPGTVELTVTQTAPAIKGASQSARSKTAVLESGLEIQVPEYLAEGEVVKVNTLTREFISRA</sequence>
<dbReference type="FunFam" id="2.40.50.140:FF:000004">
    <property type="entry name" value="Elongation factor P"/>
    <property type="match status" value="1"/>
</dbReference>
<dbReference type="GO" id="GO:0005829">
    <property type="term" value="C:cytosol"/>
    <property type="evidence" value="ECO:0007669"/>
    <property type="project" value="UniProtKB-ARBA"/>
</dbReference>
<dbReference type="OrthoDB" id="9801844at2"/>
<dbReference type="SUPFAM" id="SSF50104">
    <property type="entry name" value="Translation proteins SH3-like domain"/>
    <property type="match status" value="1"/>
</dbReference>
<dbReference type="InterPro" id="IPR013185">
    <property type="entry name" value="Transl_elong_KOW-like"/>
</dbReference>
<dbReference type="InterPro" id="IPR020599">
    <property type="entry name" value="Transl_elong_fac_P/YeiP"/>
</dbReference>
<dbReference type="Proteomes" id="UP000192342">
    <property type="component" value="Unassembled WGS sequence"/>
</dbReference>
<dbReference type="InterPro" id="IPR014722">
    <property type="entry name" value="Rib_uL2_dom2"/>
</dbReference>
<dbReference type="SMART" id="SM01185">
    <property type="entry name" value="EFP"/>
    <property type="match status" value="1"/>
</dbReference>
<dbReference type="CDD" id="cd04470">
    <property type="entry name" value="S1_EF-P_repeat_1"/>
    <property type="match status" value="1"/>
</dbReference>
<dbReference type="Pfam" id="PF01132">
    <property type="entry name" value="EFP"/>
    <property type="match status" value="1"/>
</dbReference>
<evidence type="ECO:0000313" key="5">
    <source>
        <dbReference type="EMBL" id="ORE89343.1"/>
    </source>
</evidence>
<keyword evidence="5" id="KW-0251">Elongation factor</keyword>
<dbReference type="Pfam" id="PF08207">
    <property type="entry name" value="EFP_N"/>
    <property type="match status" value="1"/>
</dbReference>
<gene>
    <name evidence="5" type="ORF">ATO7_05670</name>
</gene>
<dbReference type="InterPro" id="IPR011897">
    <property type="entry name" value="Transl_elong_p-like_YeiP"/>
</dbReference>
<dbReference type="SUPFAM" id="SSF50249">
    <property type="entry name" value="Nucleic acid-binding proteins"/>
    <property type="match status" value="2"/>
</dbReference>
<feature type="domain" description="Elongation factor P C-terminal" evidence="3">
    <location>
        <begin position="132"/>
        <end position="187"/>
    </location>
</feature>
<dbReference type="PANTHER" id="PTHR30053">
    <property type="entry name" value="ELONGATION FACTOR P"/>
    <property type="match status" value="1"/>
</dbReference>
<dbReference type="NCBIfam" id="NF001810">
    <property type="entry name" value="PRK00529.1"/>
    <property type="match status" value="1"/>
</dbReference>
<comment type="caution">
    <text evidence="5">The sequence shown here is derived from an EMBL/GenBank/DDBJ whole genome shotgun (WGS) entry which is preliminary data.</text>
</comment>
<dbReference type="EMBL" id="AQQV01000001">
    <property type="protein sequence ID" value="ORE89343.1"/>
    <property type="molecule type" value="Genomic_DNA"/>
</dbReference>
<dbReference type="HAMAP" id="MF_00646">
    <property type="entry name" value="EFP"/>
    <property type="match status" value="1"/>
</dbReference>
<dbReference type="GO" id="GO:0043043">
    <property type="term" value="P:peptide biosynthetic process"/>
    <property type="evidence" value="ECO:0007669"/>
    <property type="project" value="InterPro"/>
</dbReference>
<dbReference type="AlphaFoldDB" id="A0A1Y1SI40"/>
<dbReference type="NCBIfam" id="NF003392">
    <property type="entry name" value="PRK04542.1"/>
    <property type="match status" value="1"/>
</dbReference>
<dbReference type="InterPro" id="IPR012340">
    <property type="entry name" value="NA-bd_OB-fold"/>
</dbReference>
<dbReference type="GO" id="GO:0003746">
    <property type="term" value="F:translation elongation factor activity"/>
    <property type="evidence" value="ECO:0007669"/>
    <property type="project" value="UniProtKB-UniRule"/>
</dbReference>
<dbReference type="Gene3D" id="2.40.50.140">
    <property type="entry name" value="Nucleic acid-binding proteins"/>
    <property type="match status" value="2"/>
</dbReference>
<reference evidence="5 6" key="1">
    <citation type="submission" date="2013-04" db="EMBL/GenBank/DDBJ databases">
        <title>Oceanococcus atlanticus 22II-S10r2 Genome Sequencing.</title>
        <authorList>
            <person name="Lai Q."/>
            <person name="Li G."/>
            <person name="Shao Z."/>
        </authorList>
    </citation>
    <scope>NUCLEOTIDE SEQUENCE [LARGE SCALE GENOMIC DNA]</scope>
    <source>
        <strain evidence="5 6">22II-S10r2</strain>
    </source>
</reference>
<evidence type="ECO:0000313" key="6">
    <source>
        <dbReference type="Proteomes" id="UP000192342"/>
    </source>
</evidence>
<dbReference type="PANTHER" id="PTHR30053:SF14">
    <property type="entry name" value="TRANSLATION ELONGATION FACTOR KOW-LIKE DOMAIN-CONTAINING PROTEIN"/>
    <property type="match status" value="1"/>
</dbReference>
<dbReference type="SMART" id="SM00841">
    <property type="entry name" value="Elong-fact-P_C"/>
    <property type="match status" value="1"/>
</dbReference>
<comment type="similarity">
    <text evidence="1 2">Belongs to the elongation factor P family.</text>
</comment>
<dbReference type="InterPro" id="IPR001059">
    <property type="entry name" value="Transl_elong_P/YeiP_cen"/>
</dbReference>
<dbReference type="InterPro" id="IPR008991">
    <property type="entry name" value="Translation_prot_SH3-like_sf"/>
</dbReference>
<dbReference type="RefSeq" id="WP_083560374.1">
    <property type="nucleotide sequence ID" value="NZ_AQQV01000001.1"/>
</dbReference>
<dbReference type="Pfam" id="PF09285">
    <property type="entry name" value="Elong-fact-P_C"/>
    <property type="match status" value="1"/>
</dbReference>
<keyword evidence="5" id="KW-0648">Protein biosynthesis</keyword>
<name>A0A1Y1SI40_9GAMM</name>
<feature type="domain" description="Translation elongation factor P/YeiP central" evidence="4">
    <location>
        <begin position="69"/>
        <end position="124"/>
    </location>
</feature>
<protein>
    <recommendedName>
        <fullName evidence="2">Elongation factor P-like protein</fullName>
    </recommendedName>
</protein>
<keyword evidence="6" id="KW-1185">Reference proteome</keyword>
<dbReference type="PIRSF" id="PIRSF005901">
    <property type="entry name" value="EF-P"/>
    <property type="match status" value="1"/>
</dbReference>
<accession>A0A1Y1SI40</accession>
<organism evidence="5 6">
    <name type="scientific">Oceanococcus atlanticus</name>
    <dbReference type="NCBI Taxonomy" id="1317117"/>
    <lineage>
        <taxon>Bacteria</taxon>
        <taxon>Pseudomonadati</taxon>
        <taxon>Pseudomonadota</taxon>
        <taxon>Gammaproteobacteria</taxon>
        <taxon>Chromatiales</taxon>
        <taxon>Oceanococcaceae</taxon>
        <taxon>Oceanococcus</taxon>
    </lineage>
</organism>
<evidence type="ECO:0000256" key="1">
    <source>
        <dbReference type="ARBA" id="ARBA00009479"/>
    </source>
</evidence>
<evidence type="ECO:0000259" key="3">
    <source>
        <dbReference type="SMART" id="SM00841"/>
    </source>
</evidence>
<dbReference type="PROSITE" id="PS01275">
    <property type="entry name" value="EFP"/>
    <property type="match status" value="1"/>
</dbReference>
<dbReference type="Gene3D" id="2.30.30.30">
    <property type="match status" value="1"/>
</dbReference>
<evidence type="ECO:0000259" key="4">
    <source>
        <dbReference type="SMART" id="SM01185"/>
    </source>
</evidence>
<dbReference type="InterPro" id="IPR015365">
    <property type="entry name" value="Elong-fact-P_C"/>
</dbReference>
<evidence type="ECO:0000256" key="2">
    <source>
        <dbReference type="HAMAP-Rule" id="MF_00646"/>
    </source>
</evidence>